<gene>
    <name evidence="2" type="ORF">MOV08_01150</name>
</gene>
<dbReference type="InterPro" id="IPR024344">
    <property type="entry name" value="MDMPI_metal-binding"/>
</dbReference>
<evidence type="ECO:0000313" key="3">
    <source>
        <dbReference type="Proteomes" id="UP001218629"/>
    </source>
</evidence>
<dbReference type="NCBIfam" id="TIGR03083">
    <property type="entry name" value="maleylpyruvate isomerase family mycothiol-dependent enzyme"/>
    <property type="match status" value="1"/>
</dbReference>
<keyword evidence="2" id="KW-0540">Nuclease</keyword>
<proteinExistence type="predicted"/>
<dbReference type="Pfam" id="PF11716">
    <property type="entry name" value="MDMPI_N"/>
    <property type="match status" value="1"/>
</dbReference>
<dbReference type="RefSeq" id="WP_275305792.1">
    <property type="nucleotide sequence ID" value="NZ_CP095749.1"/>
</dbReference>
<dbReference type="GO" id="GO:0016853">
    <property type="term" value="F:isomerase activity"/>
    <property type="evidence" value="ECO:0007669"/>
    <property type="project" value="UniProtKB-KW"/>
</dbReference>
<sequence length="249" mass="27012">MTHTTDIDRAGITALLDDVRASAARLATTLDALTDHKAREPSALPAWSRGHVLTHLARSADAYHWLLTLARTGVEPGPRVDAATLDRALREGAERGATELVADLRSSLNCLFDEAGAMPGGRWPTLVSALAGWRHPAWFTLHRAWRELETHHVDLDLGYTAVNWPAHYVIWALDETVAALAARAFPVARVEATDLDRAWTLAATGPTVTGPGHALLAWFCGRGSDALLRSDRQLPSPPAWPLPPTPGWS</sequence>
<dbReference type="GO" id="GO:0004519">
    <property type="term" value="F:endonuclease activity"/>
    <property type="evidence" value="ECO:0007669"/>
    <property type="project" value="UniProtKB-KW"/>
</dbReference>
<evidence type="ECO:0000313" key="2">
    <source>
        <dbReference type="EMBL" id="WEB38051.1"/>
    </source>
</evidence>
<dbReference type="Proteomes" id="UP001218629">
    <property type="component" value="Chromosome"/>
</dbReference>
<dbReference type="Gene3D" id="3.30.1050.20">
    <property type="match status" value="1"/>
</dbReference>
<keyword evidence="2" id="KW-0378">Hydrolase</keyword>
<dbReference type="Gene3D" id="1.20.120.450">
    <property type="entry name" value="dinb family like domain"/>
    <property type="match status" value="1"/>
</dbReference>
<keyword evidence="2" id="KW-0255">Endonuclease</keyword>
<dbReference type="InterPro" id="IPR017517">
    <property type="entry name" value="Maleyloyr_isom"/>
</dbReference>
<reference evidence="2 3" key="1">
    <citation type="submission" date="2022-03" db="EMBL/GenBank/DDBJ databases">
        <title>Streptomyces yunnanensis P86,complete genome.</title>
        <authorList>
            <person name="Chen S."/>
            <person name="Zhang Q."/>
        </authorList>
    </citation>
    <scope>NUCLEOTIDE SEQUENCE [LARGE SCALE GENOMIC DNA]</scope>
    <source>
        <strain evidence="2 3">P86</strain>
    </source>
</reference>
<accession>A0ABY8A2L7</accession>
<dbReference type="SUPFAM" id="SSF55718">
    <property type="entry name" value="SCP-like"/>
    <property type="match status" value="1"/>
</dbReference>
<protein>
    <submittedName>
        <fullName evidence="2">Maleylpyruvate isomerase family mycothiol-dependent enzyme</fullName>
    </submittedName>
</protein>
<dbReference type="InterPro" id="IPR036527">
    <property type="entry name" value="SCP2_sterol-bd_dom_sf"/>
</dbReference>
<dbReference type="EMBL" id="CP095749">
    <property type="protein sequence ID" value="WEB38051.1"/>
    <property type="molecule type" value="Genomic_DNA"/>
</dbReference>
<name>A0ABY8A2L7_9ACTN</name>
<dbReference type="InterPro" id="IPR034660">
    <property type="entry name" value="DinB/YfiT-like"/>
</dbReference>
<evidence type="ECO:0000259" key="1">
    <source>
        <dbReference type="Pfam" id="PF11716"/>
    </source>
</evidence>
<keyword evidence="2" id="KW-0413">Isomerase</keyword>
<dbReference type="SUPFAM" id="SSF109854">
    <property type="entry name" value="DinB/YfiT-like putative metalloenzymes"/>
    <property type="match status" value="1"/>
</dbReference>
<organism evidence="2 3">
    <name type="scientific">Streptomyces yunnanensis</name>
    <dbReference type="NCBI Taxonomy" id="156453"/>
    <lineage>
        <taxon>Bacteria</taxon>
        <taxon>Bacillati</taxon>
        <taxon>Actinomycetota</taxon>
        <taxon>Actinomycetes</taxon>
        <taxon>Kitasatosporales</taxon>
        <taxon>Streptomycetaceae</taxon>
        <taxon>Streptomyces</taxon>
    </lineage>
</organism>
<keyword evidence="3" id="KW-1185">Reference proteome</keyword>
<feature type="domain" description="Mycothiol-dependent maleylpyruvate isomerase metal-binding" evidence="1">
    <location>
        <begin position="19"/>
        <end position="155"/>
    </location>
</feature>